<accession>A0A5J5F5Q9</accession>
<dbReference type="InParanoid" id="A0A5J5F5Q9"/>
<dbReference type="EMBL" id="VXIS01000027">
    <property type="protein sequence ID" value="KAA8912150.1"/>
    <property type="molecule type" value="Genomic_DNA"/>
</dbReference>
<comment type="caution">
    <text evidence="2">The sequence shown here is derived from an EMBL/GenBank/DDBJ whole genome shotgun (WGS) entry which is preliminary data.</text>
</comment>
<name>A0A5J5F5Q9_9PEZI</name>
<reference evidence="2 3" key="1">
    <citation type="submission" date="2019-09" db="EMBL/GenBank/DDBJ databases">
        <title>Draft genome of the ectomycorrhizal ascomycete Sphaerosporella brunnea.</title>
        <authorList>
            <consortium name="DOE Joint Genome Institute"/>
            <person name="Benucci G.M."/>
            <person name="Marozzi G."/>
            <person name="Antonielli L."/>
            <person name="Sanchez S."/>
            <person name="Marco P."/>
            <person name="Wang X."/>
            <person name="Falini L.B."/>
            <person name="Barry K."/>
            <person name="Haridas S."/>
            <person name="Lipzen A."/>
            <person name="Labutti K."/>
            <person name="Grigoriev I.V."/>
            <person name="Murat C."/>
            <person name="Martin F."/>
            <person name="Albertini E."/>
            <person name="Donnini D."/>
            <person name="Bonito G."/>
        </authorList>
    </citation>
    <scope>NUCLEOTIDE SEQUENCE [LARGE SCALE GENOMIC DNA]</scope>
    <source>
        <strain evidence="2 3">Sb_GMNB300</strain>
    </source>
</reference>
<dbReference type="Proteomes" id="UP000326924">
    <property type="component" value="Unassembled WGS sequence"/>
</dbReference>
<sequence length="268" mass="28763">MRSDPALQAALDAYSVAVQRYKTLSDLLPPPLRPPVLDHFAHRQNRWAVERRTTDVRKIVARMERQLRGMRPQVLPSAVISTAAPDGHAEATIAADQISSKSGQPGQPAVDTHHSLEVDKTEPKGYDELASRDDDAASMKSSVVTPGKNSGFSDVAASFVGNSLYDSVLCRADSGSPDHMPRDDRDVVSPAADTGEEGLTAAEELEAIVRVGIVSPDAAIEMSRAVDRVKEDGASAASVRKVYATFLRCIEEGASFPEVEIGAERGDE</sequence>
<proteinExistence type="predicted"/>
<protein>
    <submittedName>
        <fullName evidence="2">Uncharacterized protein</fullName>
    </submittedName>
</protein>
<gene>
    <name evidence="2" type="ORF">FN846DRAFT_903755</name>
</gene>
<feature type="region of interest" description="Disordered" evidence="1">
    <location>
        <begin position="97"/>
        <end position="145"/>
    </location>
</feature>
<feature type="compositionally biased region" description="Basic and acidic residues" evidence="1">
    <location>
        <begin position="111"/>
        <end position="137"/>
    </location>
</feature>
<evidence type="ECO:0000313" key="2">
    <source>
        <dbReference type="EMBL" id="KAA8912150.1"/>
    </source>
</evidence>
<keyword evidence="3" id="KW-1185">Reference proteome</keyword>
<evidence type="ECO:0000256" key="1">
    <source>
        <dbReference type="SAM" id="MobiDB-lite"/>
    </source>
</evidence>
<dbReference type="AlphaFoldDB" id="A0A5J5F5Q9"/>
<evidence type="ECO:0000313" key="3">
    <source>
        <dbReference type="Proteomes" id="UP000326924"/>
    </source>
</evidence>
<organism evidence="2 3">
    <name type="scientific">Sphaerosporella brunnea</name>
    <dbReference type="NCBI Taxonomy" id="1250544"/>
    <lineage>
        <taxon>Eukaryota</taxon>
        <taxon>Fungi</taxon>
        <taxon>Dikarya</taxon>
        <taxon>Ascomycota</taxon>
        <taxon>Pezizomycotina</taxon>
        <taxon>Pezizomycetes</taxon>
        <taxon>Pezizales</taxon>
        <taxon>Pyronemataceae</taxon>
        <taxon>Sphaerosporella</taxon>
    </lineage>
</organism>